<comment type="caution">
    <text evidence="1">The sequence shown here is derived from an EMBL/GenBank/DDBJ whole genome shotgun (WGS) entry which is preliminary data.</text>
</comment>
<evidence type="ECO:0000313" key="2">
    <source>
        <dbReference type="Proteomes" id="UP001283361"/>
    </source>
</evidence>
<name>A0AAE0ZK11_9GAST</name>
<gene>
    <name evidence="1" type="ORF">RRG08_012208</name>
</gene>
<keyword evidence="2" id="KW-1185">Reference proteome</keyword>
<dbReference type="AlphaFoldDB" id="A0AAE0ZK11"/>
<proteinExistence type="predicted"/>
<accession>A0AAE0ZK11</accession>
<evidence type="ECO:0000313" key="1">
    <source>
        <dbReference type="EMBL" id="KAK3770605.1"/>
    </source>
</evidence>
<dbReference type="Proteomes" id="UP001283361">
    <property type="component" value="Unassembled WGS sequence"/>
</dbReference>
<organism evidence="1 2">
    <name type="scientific">Elysia crispata</name>
    <name type="common">lettuce slug</name>
    <dbReference type="NCBI Taxonomy" id="231223"/>
    <lineage>
        <taxon>Eukaryota</taxon>
        <taxon>Metazoa</taxon>
        <taxon>Spiralia</taxon>
        <taxon>Lophotrochozoa</taxon>
        <taxon>Mollusca</taxon>
        <taxon>Gastropoda</taxon>
        <taxon>Heterobranchia</taxon>
        <taxon>Euthyneura</taxon>
        <taxon>Panpulmonata</taxon>
        <taxon>Sacoglossa</taxon>
        <taxon>Placobranchoidea</taxon>
        <taxon>Plakobranchidae</taxon>
        <taxon>Elysia</taxon>
    </lineage>
</organism>
<dbReference type="EMBL" id="JAWDGP010003799">
    <property type="protein sequence ID" value="KAK3770605.1"/>
    <property type="molecule type" value="Genomic_DNA"/>
</dbReference>
<protein>
    <submittedName>
        <fullName evidence="1">Uncharacterized protein</fullName>
    </submittedName>
</protein>
<reference evidence="1" key="1">
    <citation type="journal article" date="2023" name="G3 (Bethesda)">
        <title>A reference genome for the long-term kleptoplast-retaining sea slug Elysia crispata morphotype clarki.</title>
        <authorList>
            <person name="Eastman K.E."/>
            <person name="Pendleton A.L."/>
            <person name="Shaikh M.A."/>
            <person name="Suttiyut T."/>
            <person name="Ogas R."/>
            <person name="Tomko P."/>
            <person name="Gavelis G."/>
            <person name="Widhalm J.R."/>
            <person name="Wisecaver J.H."/>
        </authorList>
    </citation>
    <scope>NUCLEOTIDE SEQUENCE</scope>
    <source>
        <strain evidence="1">ECLA1</strain>
    </source>
</reference>
<sequence>MVLHLLLKRQSQLTNNLQPQQTSALDQCGGESKLVLTHLQTSVLIRVKNYLCSFPSGYRHSLIGSCPATRRYVAT</sequence>